<dbReference type="InterPro" id="IPR015928">
    <property type="entry name" value="Aconitase/3IPM_dehydase_swvl"/>
</dbReference>
<evidence type="ECO:0000256" key="1">
    <source>
        <dbReference type="ARBA" id="ARBA00000491"/>
    </source>
</evidence>
<dbReference type="NCBIfam" id="TIGR00171">
    <property type="entry name" value="leuD"/>
    <property type="match status" value="1"/>
</dbReference>
<comment type="catalytic activity">
    <reaction evidence="1 10">
        <text>(2R,3S)-3-isopropylmalate = (2S)-2-isopropylmalate</text>
        <dbReference type="Rhea" id="RHEA:32287"/>
        <dbReference type="ChEBI" id="CHEBI:1178"/>
        <dbReference type="ChEBI" id="CHEBI:35121"/>
        <dbReference type="EC" id="4.2.1.33"/>
    </reaction>
</comment>
<comment type="pathway">
    <text evidence="3 10">Amino-acid biosynthesis; L-leucine biosynthesis; L-leucine from 3-methyl-2-oxobutanoate: step 2/4.</text>
</comment>
<comment type="caution">
    <text evidence="12">The sequence shown here is derived from an EMBL/GenBank/DDBJ whole genome shotgun (WGS) entry which is preliminary data.</text>
</comment>
<dbReference type="SUPFAM" id="SSF52016">
    <property type="entry name" value="LeuD/IlvD-like"/>
    <property type="match status" value="1"/>
</dbReference>
<dbReference type="InterPro" id="IPR050075">
    <property type="entry name" value="LeuD"/>
</dbReference>
<evidence type="ECO:0000313" key="13">
    <source>
        <dbReference type="Proteomes" id="UP000554342"/>
    </source>
</evidence>
<dbReference type="EMBL" id="JACIJI010000001">
    <property type="protein sequence ID" value="MBB5717440.1"/>
    <property type="molecule type" value="Genomic_DNA"/>
</dbReference>
<comment type="function">
    <text evidence="2 10">Catalyzes the isomerization between 2-isopropylmalate and 3-isopropylmalate, via the formation of 2-isopropylmaleate.</text>
</comment>
<keyword evidence="8 10" id="KW-0456">Lyase</keyword>
<dbReference type="NCBIfam" id="NF002458">
    <property type="entry name" value="PRK01641.1"/>
    <property type="match status" value="1"/>
</dbReference>
<keyword evidence="13" id="KW-1185">Reference proteome</keyword>
<proteinExistence type="inferred from homology"/>
<keyword evidence="6 10" id="KW-0432">Leucine biosynthesis</keyword>
<keyword evidence="7 10" id="KW-0028">Amino-acid biosynthesis</keyword>
<keyword evidence="9 10" id="KW-0100">Branched-chain amino acid biosynthesis</keyword>
<evidence type="ECO:0000256" key="3">
    <source>
        <dbReference type="ARBA" id="ARBA00004729"/>
    </source>
</evidence>
<evidence type="ECO:0000256" key="7">
    <source>
        <dbReference type="ARBA" id="ARBA00022605"/>
    </source>
</evidence>
<dbReference type="RefSeq" id="WP_184001208.1">
    <property type="nucleotide sequence ID" value="NZ_BAABIF010000004.1"/>
</dbReference>
<protein>
    <recommendedName>
        <fullName evidence="10">3-isopropylmalate dehydratase small subunit</fullName>
        <ecNumber evidence="10">4.2.1.33</ecNumber>
    </recommendedName>
    <alternativeName>
        <fullName evidence="10">Alpha-IPM isomerase</fullName>
        <shortName evidence="10">IPMI</shortName>
    </alternativeName>
    <alternativeName>
        <fullName evidence="10">Isopropylmalate isomerase</fullName>
    </alternativeName>
</protein>
<evidence type="ECO:0000256" key="10">
    <source>
        <dbReference type="HAMAP-Rule" id="MF_01031"/>
    </source>
</evidence>
<dbReference type="InterPro" id="IPR033940">
    <property type="entry name" value="IPMI_Swivel"/>
</dbReference>
<accession>A0A840YV46</accession>
<dbReference type="CDD" id="cd01577">
    <property type="entry name" value="IPMI_Swivel"/>
    <property type="match status" value="1"/>
</dbReference>
<comment type="subunit">
    <text evidence="5 10">Heterodimer of LeuC and LeuD.</text>
</comment>
<dbReference type="GO" id="GO:0009098">
    <property type="term" value="P:L-leucine biosynthetic process"/>
    <property type="evidence" value="ECO:0007669"/>
    <property type="project" value="UniProtKB-UniRule"/>
</dbReference>
<dbReference type="PANTHER" id="PTHR43345:SF5">
    <property type="entry name" value="3-ISOPROPYLMALATE DEHYDRATASE SMALL SUBUNIT"/>
    <property type="match status" value="1"/>
</dbReference>
<name>A0A840YV46_9SPHN</name>
<dbReference type="AlphaFoldDB" id="A0A840YV46"/>
<feature type="domain" description="Aconitase A/isopropylmalate dehydratase small subunit swivel" evidence="11">
    <location>
        <begin position="1"/>
        <end position="118"/>
    </location>
</feature>
<evidence type="ECO:0000256" key="5">
    <source>
        <dbReference type="ARBA" id="ARBA00011271"/>
    </source>
</evidence>
<organism evidence="12 13">
    <name type="scientific">Stakelama sediminis</name>
    <dbReference type="NCBI Taxonomy" id="463200"/>
    <lineage>
        <taxon>Bacteria</taxon>
        <taxon>Pseudomonadati</taxon>
        <taxon>Pseudomonadota</taxon>
        <taxon>Alphaproteobacteria</taxon>
        <taxon>Sphingomonadales</taxon>
        <taxon>Sphingomonadaceae</taxon>
        <taxon>Stakelama</taxon>
    </lineage>
</organism>
<evidence type="ECO:0000313" key="12">
    <source>
        <dbReference type="EMBL" id="MBB5717440.1"/>
    </source>
</evidence>
<evidence type="ECO:0000256" key="2">
    <source>
        <dbReference type="ARBA" id="ARBA00002695"/>
    </source>
</evidence>
<dbReference type="UniPathway" id="UPA00048">
    <property type="reaction ID" value="UER00071"/>
</dbReference>
<dbReference type="Gene3D" id="3.20.19.10">
    <property type="entry name" value="Aconitase, domain 4"/>
    <property type="match status" value="1"/>
</dbReference>
<evidence type="ECO:0000259" key="11">
    <source>
        <dbReference type="Pfam" id="PF00694"/>
    </source>
</evidence>
<comment type="similarity">
    <text evidence="4 10">Belongs to the LeuD family. LeuD type 1 subfamily.</text>
</comment>
<dbReference type="PANTHER" id="PTHR43345">
    <property type="entry name" value="3-ISOPROPYLMALATE DEHYDRATASE SMALL SUBUNIT 2-RELATED-RELATED"/>
    <property type="match status" value="1"/>
</dbReference>
<evidence type="ECO:0000256" key="6">
    <source>
        <dbReference type="ARBA" id="ARBA00022430"/>
    </source>
</evidence>
<reference evidence="12 13" key="1">
    <citation type="submission" date="2020-08" db="EMBL/GenBank/DDBJ databases">
        <title>Genomic Encyclopedia of Type Strains, Phase IV (KMG-IV): sequencing the most valuable type-strain genomes for metagenomic binning, comparative biology and taxonomic classification.</title>
        <authorList>
            <person name="Goeker M."/>
        </authorList>
    </citation>
    <scope>NUCLEOTIDE SEQUENCE [LARGE SCALE GENOMIC DNA]</scope>
    <source>
        <strain evidence="12 13">DSM 27203</strain>
    </source>
</reference>
<dbReference type="Proteomes" id="UP000554342">
    <property type="component" value="Unassembled WGS sequence"/>
</dbReference>
<dbReference type="InterPro" id="IPR000573">
    <property type="entry name" value="AconitaseA/IPMdHydase_ssu_swvl"/>
</dbReference>
<dbReference type="GO" id="GO:0009316">
    <property type="term" value="C:3-isopropylmalate dehydratase complex"/>
    <property type="evidence" value="ECO:0007669"/>
    <property type="project" value="InterPro"/>
</dbReference>
<evidence type="ECO:0000256" key="9">
    <source>
        <dbReference type="ARBA" id="ARBA00023304"/>
    </source>
</evidence>
<sequence length="213" mass="23479">MEPVRQVEGRAYPWGAENIDTDIIIPAHWLKTISREGLGKGAFETVRAKPGNVFDDPAYAGSPILIAGDNFGCGSSREHAAWALADMGIRAVIAPSFSDIFSGNAFKNGIVTVALPQEVIDRLMEVAKTDPIRIDLESMTVTTPFQDRFTFPLDPFRRQCLMEGLDEIGLTLAQDTAISKFEGRDQNMRPWMIPEHAGERRNESIAVEGTGRT</sequence>
<gene>
    <name evidence="10" type="primary">leuD</name>
    <name evidence="12" type="ORF">FHR23_000347</name>
</gene>
<dbReference type="EC" id="4.2.1.33" evidence="10"/>
<dbReference type="Pfam" id="PF00694">
    <property type="entry name" value="Aconitase_C"/>
    <property type="match status" value="1"/>
</dbReference>
<evidence type="ECO:0000256" key="8">
    <source>
        <dbReference type="ARBA" id="ARBA00023239"/>
    </source>
</evidence>
<dbReference type="GO" id="GO:0003861">
    <property type="term" value="F:3-isopropylmalate dehydratase activity"/>
    <property type="evidence" value="ECO:0007669"/>
    <property type="project" value="UniProtKB-UniRule"/>
</dbReference>
<dbReference type="InterPro" id="IPR004431">
    <property type="entry name" value="3-IsopropMal_deHydase_ssu"/>
</dbReference>
<dbReference type="HAMAP" id="MF_01031">
    <property type="entry name" value="LeuD_type1"/>
    <property type="match status" value="1"/>
</dbReference>
<evidence type="ECO:0000256" key="4">
    <source>
        <dbReference type="ARBA" id="ARBA00009845"/>
    </source>
</evidence>